<protein>
    <recommendedName>
        <fullName evidence="1">Transposable element P transposase-like GTP-binding insertion domain-containing protein</fullName>
    </recommendedName>
</protein>
<keyword evidence="3" id="KW-1185">Reference proteome</keyword>
<sequence length="126" mass="14235">MTEQKEGIEGVSGEINGLQTSFQHPCNPGRTIYAVIDPPHIFKCIRNNLVKVGKFLLPGDKEVCHSYYSALLEYEEQQSGLRAVPKHTKAHIFPNPFQKMSVKLAVQLLSETHSRFCSKKLNILQL</sequence>
<dbReference type="EMBL" id="JARKHS020001663">
    <property type="protein sequence ID" value="KAK8787596.1"/>
    <property type="molecule type" value="Genomic_DNA"/>
</dbReference>
<feature type="domain" description="Transposable element P transposase-like GTP-binding insertion" evidence="1">
    <location>
        <begin position="40"/>
        <end position="113"/>
    </location>
</feature>
<dbReference type="InterPro" id="IPR048366">
    <property type="entry name" value="TNP-like_GBD"/>
</dbReference>
<proteinExistence type="predicted"/>
<name>A0AAQ4FKG5_AMBAM</name>
<organism evidence="2 3">
    <name type="scientific">Amblyomma americanum</name>
    <name type="common">Lone star tick</name>
    <dbReference type="NCBI Taxonomy" id="6943"/>
    <lineage>
        <taxon>Eukaryota</taxon>
        <taxon>Metazoa</taxon>
        <taxon>Ecdysozoa</taxon>
        <taxon>Arthropoda</taxon>
        <taxon>Chelicerata</taxon>
        <taxon>Arachnida</taxon>
        <taxon>Acari</taxon>
        <taxon>Parasitiformes</taxon>
        <taxon>Ixodida</taxon>
        <taxon>Ixodoidea</taxon>
        <taxon>Ixodidae</taxon>
        <taxon>Amblyomminae</taxon>
        <taxon>Amblyomma</taxon>
    </lineage>
</organism>
<reference evidence="2 3" key="1">
    <citation type="journal article" date="2023" name="Arcadia Sci">
        <title>De novo assembly of a long-read Amblyomma americanum tick genome.</title>
        <authorList>
            <person name="Chou S."/>
            <person name="Poskanzer K.E."/>
            <person name="Rollins M."/>
            <person name="Thuy-Boun P.S."/>
        </authorList>
    </citation>
    <scope>NUCLEOTIDE SEQUENCE [LARGE SCALE GENOMIC DNA]</scope>
    <source>
        <strain evidence="2">F_SG_1</strain>
        <tissue evidence="2">Salivary glands</tissue>
    </source>
</reference>
<accession>A0AAQ4FKG5</accession>
<evidence type="ECO:0000259" key="1">
    <source>
        <dbReference type="Pfam" id="PF21788"/>
    </source>
</evidence>
<dbReference type="AlphaFoldDB" id="A0AAQ4FKG5"/>
<dbReference type="Pfam" id="PF21788">
    <property type="entry name" value="TNP-like_GBD"/>
    <property type="match status" value="1"/>
</dbReference>
<comment type="caution">
    <text evidence="2">The sequence shown here is derived from an EMBL/GenBank/DDBJ whole genome shotgun (WGS) entry which is preliminary data.</text>
</comment>
<evidence type="ECO:0000313" key="2">
    <source>
        <dbReference type="EMBL" id="KAK8787596.1"/>
    </source>
</evidence>
<dbReference type="Proteomes" id="UP001321473">
    <property type="component" value="Unassembled WGS sequence"/>
</dbReference>
<evidence type="ECO:0000313" key="3">
    <source>
        <dbReference type="Proteomes" id="UP001321473"/>
    </source>
</evidence>
<gene>
    <name evidence="2" type="ORF">V5799_022629</name>
</gene>